<dbReference type="Proteomes" id="UP001056890">
    <property type="component" value="Chromosome"/>
</dbReference>
<gene>
    <name evidence="2" type="ORF">NHF51_17860</name>
</gene>
<dbReference type="EMBL" id="CP099717">
    <property type="protein sequence ID" value="USV57177.1"/>
    <property type="molecule type" value="Genomic_DNA"/>
</dbReference>
<evidence type="ECO:0000313" key="2">
    <source>
        <dbReference type="EMBL" id="USV57177.1"/>
    </source>
</evidence>
<keyword evidence="1" id="KW-0812">Transmembrane</keyword>
<keyword evidence="1" id="KW-1003">Cell membrane</keyword>
<dbReference type="AlphaFoldDB" id="A0AAE9MGB3"/>
<evidence type="ECO:0000313" key="3">
    <source>
        <dbReference type="Proteomes" id="UP001056890"/>
    </source>
</evidence>
<dbReference type="GO" id="GO:0005886">
    <property type="term" value="C:plasma membrane"/>
    <property type="evidence" value="ECO:0007669"/>
    <property type="project" value="UniProtKB-SubCell"/>
</dbReference>
<accession>A0AAE9MGB3</accession>
<keyword evidence="1" id="KW-1133">Transmembrane helix</keyword>
<protein>
    <recommendedName>
        <fullName evidence="1">SURF1-like protein</fullName>
    </recommendedName>
</protein>
<feature type="transmembrane region" description="Helical" evidence="1">
    <location>
        <begin position="213"/>
        <end position="232"/>
    </location>
</feature>
<keyword evidence="1" id="KW-0472">Membrane</keyword>
<reference evidence="2" key="1">
    <citation type="submission" date="2022-06" db="EMBL/GenBank/DDBJ databases">
        <title>Complete Genome of Aeromonas sp. Strain SOD01 Isolated from an Urban Freshwater Stream.</title>
        <authorList>
            <person name="Williams L.E."/>
            <person name="Brysgel T."/>
            <person name="Capestro E.M."/>
            <person name="Foltz G.V."/>
            <person name="Gardner A.E."/>
            <person name="Ingrassia J."/>
            <person name="Peterson E."/>
            <person name="Arruda J."/>
            <person name="Flaherty I."/>
            <person name="Hunt M."/>
            <person name="Pappas G."/>
            <person name="Ramsaran S."/>
            <person name="Rocha M."/>
        </authorList>
    </citation>
    <scope>NUCLEOTIDE SEQUENCE</scope>
    <source>
        <strain evidence="2">SOD01</strain>
    </source>
</reference>
<proteinExistence type="inferred from homology"/>
<feature type="transmembrane region" description="Helical" evidence="1">
    <location>
        <begin position="15"/>
        <end position="33"/>
    </location>
</feature>
<dbReference type="CDD" id="cd06662">
    <property type="entry name" value="SURF1"/>
    <property type="match status" value="1"/>
</dbReference>
<comment type="subcellular location">
    <subcellularLocation>
        <location evidence="1">Cell membrane</location>
        <topology evidence="1">Multi-pass membrane protein</topology>
    </subcellularLocation>
</comment>
<organism evidence="2 3">
    <name type="scientific">Aeromonas encheleia</name>
    <dbReference type="NCBI Taxonomy" id="73010"/>
    <lineage>
        <taxon>Bacteria</taxon>
        <taxon>Pseudomonadati</taxon>
        <taxon>Pseudomonadota</taxon>
        <taxon>Gammaproteobacteria</taxon>
        <taxon>Aeromonadales</taxon>
        <taxon>Aeromonadaceae</taxon>
        <taxon>Aeromonas</taxon>
    </lineage>
</organism>
<dbReference type="PROSITE" id="PS51257">
    <property type="entry name" value="PROKAR_LIPOPROTEIN"/>
    <property type="match status" value="1"/>
</dbReference>
<dbReference type="InterPro" id="IPR002994">
    <property type="entry name" value="Surf1/Shy1"/>
</dbReference>
<dbReference type="Pfam" id="PF02104">
    <property type="entry name" value="SURF1"/>
    <property type="match status" value="1"/>
</dbReference>
<comment type="similarity">
    <text evidence="1">Belongs to the SURF1 family.</text>
</comment>
<sequence length="238" mass="27071">MATWHKQRPFHHRRWFVLIFTLVVSACLCKLALWQWQRAAEKEAWLGHVATMQLADPLTLAELDWRHPDRLDGMPLRGRVAWVAPYVWLLDNQLVEQQVGYDVIIPVRADAHSPLLLVNLGWLPAPAERQRLPQPAIPSTLELDGLLRIRPGGILLGQNIEAGPYPNRLQSIRVDALSQVVGSQLVDAVFYQKGSPFLYHYQQNVMPPEKHRAYALQWLGLALVMLVGGLVLTRRLSP</sequence>
<name>A0AAE9MGB3_9GAMM</name>
<evidence type="ECO:0000256" key="1">
    <source>
        <dbReference type="RuleBase" id="RU363076"/>
    </source>
</evidence>
<keyword evidence="3" id="KW-1185">Reference proteome</keyword>
<dbReference type="PROSITE" id="PS50895">
    <property type="entry name" value="SURF1"/>
    <property type="match status" value="1"/>
</dbReference>